<dbReference type="AlphaFoldDB" id="A0A9X6NLZ8"/>
<feature type="compositionally biased region" description="Polar residues" evidence="1">
    <location>
        <begin position="12"/>
        <end position="37"/>
    </location>
</feature>
<accession>A0A9X6NLZ8</accession>
<proteinExistence type="predicted"/>
<evidence type="ECO:0000313" key="2">
    <source>
        <dbReference type="EMBL" id="OWA55261.1"/>
    </source>
</evidence>
<keyword evidence="3" id="KW-1185">Reference proteome</keyword>
<comment type="caution">
    <text evidence="2">The sequence shown here is derived from an EMBL/GenBank/DDBJ whole genome shotgun (WGS) entry which is preliminary data.</text>
</comment>
<feature type="region of interest" description="Disordered" evidence="1">
    <location>
        <begin position="162"/>
        <end position="185"/>
    </location>
</feature>
<gene>
    <name evidence="2" type="ORF">BV898_19647</name>
</gene>
<feature type="compositionally biased region" description="Basic and acidic residues" evidence="1">
    <location>
        <begin position="162"/>
        <end position="172"/>
    </location>
</feature>
<feature type="region of interest" description="Disordered" evidence="1">
    <location>
        <begin position="104"/>
        <end position="143"/>
    </location>
</feature>
<dbReference type="Proteomes" id="UP000192578">
    <property type="component" value="Unassembled WGS sequence"/>
</dbReference>
<name>A0A9X6NLZ8_HYPEX</name>
<feature type="compositionally biased region" description="Basic residues" evidence="1">
    <location>
        <begin position="53"/>
        <end position="62"/>
    </location>
</feature>
<evidence type="ECO:0000313" key="3">
    <source>
        <dbReference type="Proteomes" id="UP000192578"/>
    </source>
</evidence>
<evidence type="ECO:0000256" key="1">
    <source>
        <dbReference type="SAM" id="MobiDB-lite"/>
    </source>
</evidence>
<feature type="region of interest" description="Disordered" evidence="1">
    <location>
        <begin position="1"/>
        <end position="71"/>
    </location>
</feature>
<reference evidence="3" key="1">
    <citation type="submission" date="2017-01" db="EMBL/GenBank/DDBJ databases">
        <title>Comparative genomics of anhydrobiosis in the tardigrade Hypsibius dujardini.</title>
        <authorList>
            <person name="Yoshida Y."/>
            <person name="Koutsovoulos G."/>
            <person name="Laetsch D."/>
            <person name="Stevens L."/>
            <person name="Kumar S."/>
            <person name="Horikawa D."/>
            <person name="Ishino K."/>
            <person name="Komine S."/>
            <person name="Tomita M."/>
            <person name="Blaxter M."/>
            <person name="Arakawa K."/>
        </authorList>
    </citation>
    <scope>NUCLEOTIDE SEQUENCE [LARGE SCALE GENOMIC DNA]</scope>
    <source>
        <strain evidence="3">Z151</strain>
    </source>
</reference>
<sequence length="185" mass="20023">MTELVHEDGVLGSSTTSPPQATSLTGFANGPKSNSIARQRITLPKNSEALGRHNPRARRSHTHPQQQVAETHIDTTQSTSFLINLLEIFSLLVAEQYLPPGKFETGGQCHRRSTLDRPPDTLVSNASVGAPLSTSQDTEEPHDVNVSGCARFVTGVQCRKTEKTTNAKDHRSSYFTAAQSESANA</sequence>
<feature type="compositionally biased region" description="Polar residues" evidence="1">
    <location>
        <begin position="122"/>
        <end position="136"/>
    </location>
</feature>
<organism evidence="2 3">
    <name type="scientific">Hypsibius exemplaris</name>
    <name type="common">Freshwater tardigrade</name>
    <dbReference type="NCBI Taxonomy" id="2072580"/>
    <lineage>
        <taxon>Eukaryota</taxon>
        <taxon>Metazoa</taxon>
        <taxon>Ecdysozoa</taxon>
        <taxon>Tardigrada</taxon>
        <taxon>Eutardigrada</taxon>
        <taxon>Parachela</taxon>
        <taxon>Hypsibioidea</taxon>
        <taxon>Hypsibiidae</taxon>
        <taxon>Hypsibius</taxon>
    </lineage>
</organism>
<feature type="compositionally biased region" description="Polar residues" evidence="1">
    <location>
        <begin position="173"/>
        <end position="185"/>
    </location>
</feature>
<protein>
    <submittedName>
        <fullName evidence="2">Uncharacterized protein</fullName>
    </submittedName>
</protein>
<dbReference type="EMBL" id="MTYJ01000611">
    <property type="protein sequence ID" value="OWA55261.1"/>
    <property type="molecule type" value="Genomic_DNA"/>
</dbReference>